<dbReference type="SUPFAM" id="SSF103088">
    <property type="entry name" value="OmpA-like"/>
    <property type="match status" value="1"/>
</dbReference>
<dbReference type="PRINTS" id="PR01021">
    <property type="entry name" value="OMPADOMAIN"/>
</dbReference>
<comment type="caution">
    <text evidence="9">The sequence shown here is derived from an EMBL/GenBank/DDBJ whole genome shotgun (WGS) entry which is preliminary data.</text>
</comment>
<comment type="subcellular location">
    <subcellularLocation>
        <location evidence="1">Membrane</location>
    </subcellularLocation>
    <subcellularLocation>
        <location evidence="2">Periplasm</location>
    </subcellularLocation>
</comment>
<dbReference type="SUPFAM" id="SSF53850">
    <property type="entry name" value="Periplasmic binding protein-like II"/>
    <property type="match status" value="1"/>
</dbReference>
<keyword evidence="10" id="KW-1185">Reference proteome</keyword>
<dbReference type="EMBL" id="JBBUTG010000028">
    <property type="protein sequence ID" value="MEK8034371.1"/>
    <property type="molecule type" value="Genomic_DNA"/>
</dbReference>
<proteinExistence type="inferred from homology"/>
<accession>A0ABU9BWW6</accession>
<dbReference type="InterPro" id="IPR036737">
    <property type="entry name" value="OmpA-like_sf"/>
</dbReference>
<dbReference type="Gene3D" id="3.30.1330.60">
    <property type="entry name" value="OmpA-like domain"/>
    <property type="match status" value="1"/>
</dbReference>
<dbReference type="CDD" id="cd07185">
    <property type="entry name" value="OmpA_C-like"/>
    <property type="match status" value="1"/>
</dbReference>
<gene>
    <name evidence="9" type="ORF">AACH06_26385</name>
</gene>
<dbReference type="PANTHER" id="PTHR30024:SF47">
    <property type="entry name" value="TAURINE-BINDING PERIPLASMIC PROTEIN"/>
    <property type="match status" value="1"/>
</dbReference>
<evidence type="ECO:0000256" key="2">
    <source>
        <dbReference type="ARBA" id="ARBA00004418"/>
    </source>
</evidence>
<evidence type="ECO:0000256" key="7">
    <source>
        <dbReference type="SAM" id="Phobius"/>
    </source>
</evidence>
<evidence type="ECO:0000256" key="3">
    <source>
        <dbReference type="ARBA" id="ARBA00010742"/>
    </source>
</evidence>
<evidence type="ECO:0000313" key="10">
    <source>
        <dbReference type="Proteomes" id="UP001371218"/>
    </source>
</evidence>
<evidence type="ECO:0000256" key="5">
    <source>
        <dbReference type="ARBA" id="ARBA00023136"/>
    </source>
</evidence>
<dbReference type="InterPro" id="IPR006665">
    <property type="entry name" value="OmpA-like"/>
</dbReference>
<dbReference type="PANTHER" id="PTHR30024">
    <property type="entry name" value="ALIPHATIC SULFONATES-BINDING PROTEIN-RELATED"/>
    <property type="match status" value="1"/>
</dbReference>
<feature type="domain" description="OmpA-like" evidence="8">
    <location>
        <begin position="443"/>
        <end position="569"/>
    </location>
</feature>
<dbReference type="Pfam" id="PF09084">
    <property type="entry name" value="NMT1"/>
    <property type="match status" value="1"/>
</dbReference>
<dbReference type="InterPro" id="IPR015168">
    <property type="entry name" value="SsuA/THI5"/>
</dbReference>
<dbReference type="InterPro" id="IPR006664">
    <property type="entry name" value="OMP_bac"/>
</dbReference>
<keyword evidence="4" id="KW-0732">Signal</keyword>
<dbReference type="Gene3D" id="3.40.190.10">
    <property type="entry name" value="Periplasmic binding protein-like II"/>
    <property type="match status" value="2"/>
</dbReference>
<reference evidence="9 10" key="1">
    <citation type="submission" date="2024-04" db="EMBL/GenBank/DDBJ databases">
        <title>Novel species of the genus Ideonella isolated from streams.</title>
        <authorList>
            <person name="Lu H."/>
        </authorList>
    </citation>
    <scope>NUCLEOTIDE SEQUENCE [LARGE SCALE GENOMIC DNA]</scope>
    <source>
        <strain evidence="9 10">DXS29W</strain>
    </source>
</reference>
<dbReference type="Pfam" id="PF00691">
    <property type="entry name" value="OmpA"/>
    <property type="match status" value="1"/>
</dbReference>
<evidence type="ECO:0000256" key="1">
    <source>
        <dbReference type="ARBA" id="ARBA00004370"/>
    </source>
</evidence>
<dbReference type="RefSeq" id="WP_341428800.1">
    <property type="nucleotide sequence ID" value="NZ_JBBUTG010000028.1"/>
</dbReference>
<sequence>MAYQMTGLTKGLLLIIGLGLVGSIGWNFVLKDKLKKEGITVAGTTLGGGGNAANDTGGGNANAGGAAPARPAAAAGGKLGSPGNPLKVSIVSFHGYAPALVANGNSLKTQPGSIYAKLGVNVEFVINDDIPTLTTLFEAKTAQCAWRTSDFWAQEQPNLRNSGHDGRGVMLVDNTQGGDAVIARDNSIQKIEDLAGKTVALLQYTPSHGMLIDAIDNASLTARQKRQIKTVFIKPEEGTAGVRAAFTAGNVDAAVLWDPDLSLALRETKGAHVVYSTKTATNLIYDMMVCDQRELAKPENEPVFQAFVDGWMEGVTAARANPDNAVKALVETEEFFKLLAAKEGTSFIKSLFNNLLWTDLADNARILGLAGGVNHYERVYARFDQIYRGEGSLANPKSPVIPPQDSIDLRFIKKALQRNTQAQAEAVKPTETFTEKGQAAALAAPAQVTKPVSVNFASGSFELSKKAQQVIDKEMVPFIENNGSAYFEVGGNTDSVGSAGANQALSLARARAVADYLEKQWEVPRARLKVTGYGSSRPLCDETRPEAADMTLDACRALNRSTRLAVFSK</sequence>
<dbReference type="Proteomes" id="UP001371218">
    <property type="component" value="Unassembled WGS sequence"/>
</dbReference>
<name>A0ABU9BWW6_9BURK</name>
<keyword evidence="7" id="KW-0812">Transmembrane</keyword>
<keyword evidence="5 6" id="KW-0472">Membrane</keyword>
<dbReference type="PROSITE" id="PS51123">
    <property type="entry name" value="OMPA_2"/>
    <property type="match status" value="1"/>
</dbReference>
<evidence type="ECO:0000256" key="4">
    <source>
        <dbReference type="ARBA" id="ARBA00022729"/>
    </source>
</evidence>
<protein>
    <submittedName>
        <fullName evidence="9">Phosphate ABC transporter substrate-binding/OmpA family protein</fullName>
    </submittedName>
</protein>
<keyword evidence="7" id="KW-1133">Transmembrane helix</keyword>
<evidence type="ECO:0000259" key="8">
    <source>
        <dbReference type="PROSITE" id="PS51123"/>
    </source>
</evidence>
<evidence type="ECO:0000256" key="6">
    <source>
        <dbReference type="PROSITE-ProRule" id="PRU00473"/>
    </source>
</evidence>
<comment type="similarity">
    <text evidence="3">Belongs to the bacterial solute-binding protein SsuA/TauA family.</text>
</comment>
<feature type="transmembrane region" description="Helical" evidence="7">
    <location>
        <begin position="12"/>
        <end position="30"/>
    </location>
</feature>
<evidence type="ECO:0000313" key="9">
    <source>
        <dbReference type="EMBL" id="MEK8034371.1"/>
    </source>
</evidence>
<organism evidence="9 10">
    <name type="scientific">Ideonella lacteola</name>
    <dbReference type="NCBI Taxonomy" id="2984193"/>
    <lineage>
        <taxon>Bacteria</taxon>
        <taxon>Pseudomonadati</taxon>
        <taxon>Pseudomonadota</taxon>
        <taxon>Betaproteobacteria</taxon>
        <taxon>Burkholderiales</taxon>
        <taxon>Sphaerotilaceae</taxon>
        <taxon>Ideonella</taxon>
    </lineage>
</organism>